<dbReference type="GO" id="GO:0051301">
    <property type="term" value="P:cell division"/>
    <property type="evidence" value="ECO:0007669"/>
    <property type="project" value="UniProtKB-KW"/>
</dbReference>
<feature type="non-terminal residue" evidence="8">
    <location>
        <position position="1"/>
    </location>
</feature>
<keyword evidence="2" id="KW-0132">Cell division</keyword>
<evidence type="ECO:0000259" key="7">
    <source>
        <dbReference type="Pfam" id="PF12717"/>
    </source>
</evidence>
<keyword evidence="3" id="KW-0498">Mitosis</keyword>
<dbReference type="GO" id="GO:0042393">
    <property type="term" value="F:histone binding"/>
    <property type="evidence" value="ECO:0007669"/>
    <property type="project" value="TreeGrafter"/>
</dbReference>
<protein>
    <recommendedName>
        <fullName evidence="7">Condensin complex subunit 1 C-terminal domain-containing protein</fullName>
    </recommendedName>
</protein>
<evidence type="ECO:0000313" key="8">
    <source>
        <dbReference type="EMBL" id="JAS28579.1"/>
    </source>
</evidence>
<reference evidence="8" key="1">
    <citation type="submission" date="2015-12" db="EMBL/GenBank/DDBJ databases">
        <title>De novo transcriptome assembly of four potential Pierce s Disease insect vectors from Arizona vineyards.</title>
        <authorList>
            <person name="Tassone E.E."/>
        </authorList>
    </citation>
    <scope>NUCLEOTIDE SEQUENCE</scope>
</reference>
<evidence type="ECO:0000256" key="3">
    <source>
        <dbReference type="ARBA" id="ARBA00022776"/>
    </source>
</evidence>
<accession>A0A1B6DSG5</accession>
<dbReference type="Gene3D" id="1.25.10.10">
    <property type="entry name" value="Leucine-rich Repeat Variant"/>
    <property type="match status" value="1"/>
</dbReference>
<keyword evidence="4" id="KW-0226">DNA condensation</keyword>
<evidence type="ECO:0000256" key="5">
    <source>
        <dbReference type="ARBA" id="ARBA00023242"/>
    </source>
</evidence>
<keyword evidence="5" id="KW-0539">Nucleus</keyword>
<dbReference type="InterPro" id="IPR011989">
    <property type="entry name" value="ARM-like"/>
</dbReference>
<dbReference type="InterPro" id="IPR032682">
    <property type="entry name" value="Cnd1_C"/>
</dbReference>
<dbReference type="SUPFAM" id="SSF48371">
    <property type="entry name" value="ARM repeat"/>
    <property type="match status" value="1"/>
</dbReference>
<dbReference type="InterPro" id="IPR016024">
    <property type="entry name" value="ARM-type_fold"/>
</dbReference>
<dbReference type="GO" id="GO:0000796">
    <property type="term" value="C:condensin complex"/>
    <property type="evidence" value="ECO:0007669"/>
    <property type="project" value="TreeGrafter"/>
</dbReference>
<dbReference type="GO" id="GO:0000779">
    <property type="term" value="C:condensed chromosome, centromeric region"/>
    <property type="evidence" value="ECO:0007669"/>
    <property type="project" value="TreeGrafter"/>
</dbReference>
<dbReference type="GO" id="GO:0005634">
    <property type="term" value="C:nucleus"/>
    <property type="evidence" value="ECO:0007669"/>
    <property type="project" value="UniProtKB-SubCell"/>
</dbReference>
<feature type="non-terminal residue" evidence="8">
    <location>
        <position position="501"/>
    </location>
</feature>
<evidence type="ECO:0000256" key="4">
    <source>
        <dbReference type="ARBA" id="ARBA00023067"/>
    </source>
</evidence>
<dbReference type="AlphaFoldDB" id="A0A1B6DSG5"/>
<dbReference type="PANTHER" id="PTHR14222">
    <property type="entry name" value="CONDENSIN"/>
    <property type="match status" value="1"/>
</dbReference>
<keyword evidence="6" id="KW-0131">Cell cycle</keyword>
<organism evidence="8">
    <name type="scientific">Clastoptera arizonana</name>
    <name type="common">Arizona spittle bug</name>
    <dbReference type="NCBI Taxonomy" id="38151"/>
    <lineage>
        <taxon>Eukaryota</taxon>
        <taxon>Metazoa</taxon>
        <taxon>Ecdysozoa</taxon>
        <taxon>Arthropoda</taxon>
        <taxon>Hexapoda</taxon>
        <taxon>Insecta</taxon>
        <taxon>Pterygota</taxon>
        <taxon>Neoptera</taxon>
        <taxon>Paraneoptera</taxon>
        <taxon>Hemiptera</taxon>
        <taxon>Auchenorrhyncha</taxon>
        <taxon>Cercopoidea</taxon>
        <taxon>Clastopteridae</taxon>
        <taxon>Clastoptera</taxon>
    </lineage>
</organism>
<dbReference type="EMBL" id="GEDC01008719">
    <property type="protein sequence ID" value="JAS28579.1"/>
    <property type="molecule type" value="Transcribed_RNA"/>
</dbReference>
<evidence type="ECO:0000256" key="6">
    <source>
        <dbReference type="ARBA" id="ARBA00023306"/>
    </source>
</evidence>
<dbReference type="InterPro" id="IPR026971">
    <property type="entry name" value="CND1/NCAPD3"/>
</dbReference>
<proteinExistence type="predicted"/>
<feature type="domain" description="Condensin complex subunit 1 C-terminal" evidence="7">
    <location>
        <begin position="236"/>
        <end position="365"/>
    </location>
</feature>
<name>A0A1B6DSG5_9HEMI</name>
<dbReference type="PANTHER" id="PTHR14222:SF1">
    <property type="entry name" value="CONDENSIN-2 COMPLEX SUBUNIT D3"/>
    <property type="match status" value="1"/>
</dbReference>
<evidence type="ECO:0000256" key="2">
    <source>
        <dbReference type="ARBA" id="ARBA00022618"/>
    </source>
</evidence>
<comment type="subcellular location">
    <subcellularLocation>
        <location evidence="1">Nucleus</location>
    </subcellularLocation>
</comment>
<dbReference type="GO" id="GO:0007076">
    <property type="term" value="P:mitotic chromosome condensation"/>
    <property type="evidence" value="ECO:0007669"/>
    <property type="project" value="InterPro"/>
</dbReference>
<evidence type="ECO:0000256" key="1">
    <source>
        <dbReference type="ARBA" id="ARBA00004123"/>
    </source>
</evidence>
<dbReference type="GO" id="GO:0010032">
    <property type="term" value="P:meiotic chromosome condensation"/>
    <property type="evidence" value="ECO:0007669"/>
    <property type="project" value="TreeGrafter"/>
</dbReference>
<sequence length="501" mass="57651">INTTNNVAAWTLLSALTGYITIEQPEFILKYFYTNVFNKKQIEGNLFSTVTKTVRNSCCNFDKDSQKKLFHDLFDALSKCSVPTILISEYVDICHVMTKELGLVDEYNYQWAGKIIKDGESKLKGEIGCDLRDEELVKRIILTMGNCLSICPNILSCSTIAPLLKNLVEKTSLAKHKAKGVKYWQGRASPQLKAAAVVTLGKISLQSHEIAKQLVPLFNNLLKASVQTEIRINTMNALRDLGARFPSITEPYIQNMCICLKDSDDTIQRRMLSLLIELIQQDHFKLRYPILFHLLVMLNDTNMEIQKKTKSFIVNIVVARNKNVMLQHFVSSFYHYNRLEVDSTSEFMMSYREEQLFTLAGYKQASQRHSIYKFMLKNMFGPQKLKATTNLCYDILDAMAEDEYIFKSNTEPLLEDTLYVLSIQDIRLTVEEIEVKSVCKEERVEIQQEVQESSLHIKKKVLSEIHKTILIEVIVPTLVKLKRKLTQLKSKMTRNLRACLK</sequence>
<dbReference type="Pfam" id="PF12717">
    <property type="entry name" value="Cnd1"/>
    <property type="match status" value="1"/>
</dbReference>
<gene>
    <name evidence="8" type="ORF">g.3082</name>
</gene>